<dbReference type="EMBL" id="JH921442">
    <property type="protein sequence ID" value="EKD15322.1"/>
    <property type="molecule type" value="Genomic_DNA"/>
</dbReference>
<dbReference type="eggNOG" id="KOG0352">
    <property type="taxonomic scope" value="Eukaryota"/>
</dbReference>
<evidence type="ECO:0000259" key="11">
    <source>
        <dbReference type="PROSITE" id="PS50157"/>
    </source>
</evidence>
<evidence type="ECO:0000313" key="15">
    <source>
        <dbReference type="Proteomes" id="UP000006753"/>
    </source>
</evidence>
<dbReference type="STRING" id="1072389.K1WSF1"/>
<keyword evidence="9" id="KW-0175">Coiled coil</keyword>
<dbReference type="Pfam" id="PF00270">
    <property type="entry name" value="DEAD"/>
    <property type="match status" value="1"/>
</dbReference>
<dbReference type="GO" id="GO:0005694">
    <property type="term" value="C:chromosome"/>
    <property type="evidence" value="ECO:0007669"/>
    <property type="project" value="TreeGrafter"/>
</dbReference>
<dbReference type="GO" id="GO:0043138">
    <property type="term" value="F:3'-5' DNA helicase activity"/>
    <property type="evidence" value="ECO:0007669"/>
    <property type="project" value="UniProtKB-EC"/>
</dbReference>
<keyword evidence="3" id="KW-0378">Hydrolase</keyword>
<dbReference type="SMART" id="SM00490">
    <property type="entry name" value="HELICc"/>
    <property type="match status" value="1"/>
</dbReference>
<feature type="domain" description="Helicase C-terminal" evidence="13">
    <location>
        <begin position="936"/>
        <end position="1086"/>
    </location>
</feature>
<comment type="similarity">
    <text evidence="1">Belongs to the helicase family. RecQ subfamily.</text>
</comment>
<dbReference type="Gene3D" id="3.40.50.300">
    <property type="entry name" value="P-loop containing nucleotide triphosphate hydrolases"/>
    <property type="match status" value="2"/>
</dbReference>
<reference evidence="14 15" key="1">
    <citation type="journal article" date="2012" name="BMC Genomics">
        <title>Sequencing the genome of Marssonina brunnea reveals fungus-poplar co-evolution.</title>
        <authorList>
            <person name="Zhu S."/>
            <person name="Cao Y.-Z."/>
            <person name="Jiang C."/>
            <person name="Tan B.-Y."/>
            <person name="Wang Z."/>
            <person name="Feng S."/>
            <person name="Zhang L."/>
            <person name="Su X.-H."/>
            <person name="Brejova B."/>
            <person name="Vinar T."/>
            <person name="Xu M."/>
            <person name="Wang M.-X."/>
            <person name="Zhang S.-G."/>
            <person name="Huang M.-R."/>
            <person name="Wu R."/>
            <person name="Zhou Y."/>
        </authorList>
    </citation>
    <scope>NUCLEOTIDE SEQUENCE [LARGE SCALE GENOMIC DNA]</scope>
    <source>
        <strain evidence="14 15">MB_m1</strain>
    </source>
</reference>
<evidence type="ECO:0000256" key="5">
    <source>
        <dbReference type="ARBA" id="ARBA00022840"/>
    </source>
</evidence>
<evidence type="ECO:0000256" key="4">
    <source>
        <dbReference type="ARBA" id="ARBA00022806"/>
    </source>
</evidence>
<dbReference type="Pfam" id="PF16124">
    <property type="entry name" value="RecQ_Zn_bind"/>
    <property type="match status" value="1"/>
</dbReference>
<protein>
    <recommendedName>
        <fullName evidence="7">DNA 3'-5' helicase</fullName>
        <ecNumber evidence="7">5.6.2.4</ecNumber>
    </recommendedName>
</protein>
<evidence type="ECO:0000313" key="14">
    <source>
        <dbReference type="EMBL" id="EKD15322.1"/>
    </source>
</evidence>
<dbReference type="InterPro" id="IPR036397">
    <property type="entry name" value="RNaseH_sf"/>
</dbReference>
<keyword evidence="15" id="KW-1185">Reference proteome</keyword>
<dbReference type="Pfam" id="PF00271">
    <property type="entry name" value="Helicase_C"/>
    <property type="match status" value="1"/>
</dbReference>
<dbReference type="SMART" id="SM00479">
    <property type="entry name" value="EXOIII"/>
    <property type="match status" value="1"/>
</dbReference>
<dbReference type="InterPro" id="IPR012337">
    <property type="entry name" value="RNaseH-like_sf"/>
</dbReference>
<keyword evidence="5" id="KW-0067">ATP-binding</keyword>
<keyword evidence="8" id="KW-0479">Metal-binding</keyword>
<feature type="region of interest" description="Disordered" evidence="10">
    <location>
        <begin position="55"/>
        <end position="74"/>
    </location>
</feature>
<dbReference type="InterPro" id="IPR032284">
    <property type="entry name" value="RecQ_Zn-bd"/>
</dbReference>
<feature type="compositionally biased region" description="Pro residues" evidence="10">
    <location>
        <begin position="63"/>
        <end position="74"/>
    </location>
</feature>
<keyword evidence="2" id="KW-0547">Nucleotide-binding</keyword>
<evidence type="ECO:0000256" key="9">
    <source>
        <dbReference type="SAM" id="Coils"/>
    </source>
</evidence>
<gene>
    <name evidence="14" type="ORF">MBM_06538</name>
</gene>
<dbReference type="GO" id="GO:0005737">
    <property type="term" value="C:cytoplasm"/>
    <property type="evidence" value="ECO:0007669"/>
    <property type="project" value="TreeGrafter"/>
</dbReference>
<dbReference type="OrthoDB" id="10261556at2759"/>
<evidence type="ECO:0000256" key="3">
    <source>
        <dbReference type="ARBA" id="ARBA00022801"/>
    </source>
</evidence>
<dbReference type="CDD" id="cd06137">
    <property type="entry name" value="DEDDh_RNase"/>
    <property type="match status" value="1"/>
</dbReference>
<evidence type="ECO:0000256" key="8">
    <source>
        <dbReference type="PROSITE-ProRule" id="PRU00042"/>
    </source>
</evidence>
<evidence type="ECO:0000259" key="13">
    <source>
        <dbReference type="PROSITE" id="PS51194"/>
    </source>
</evidence>
<sequence length="1372" mass="153084">MYKEEKQVLNVIKAIISLLGAQYPNIRYFGPPLQSIISCPSACLSTSPSSNSSSSLSSSIFIAPPPPPPPPPSSPVKMPLYCTPCNRTFEQQEYLEQHLRLSRRHAKSPPTRLQPANAQSRGSQAQHMIHTSSNARCSNPMRNDRLPLRKLSSAIFNTPQNQTQTETHMQIQMPVCGELLPPAPRWTVIPHSEAQSILELLAGHSHSLKELEANKFLVKPYVAESTTHLPRKCTRCNARDKLSPRPRPEADKHEPTEEDSAEPKGNEDQQCFFHTSKRNKYNIKKPYKCCTSTGGKGCTMANKHDFQLAAQFSRYCHFRETPPPDGRVKARAVVLDCEMAGVVGNATGEPILICAIDYITGVTILNHYVVPEEPITQMRTGCHGVTYAALNDARNRGIALAGWEGARAELWKHIDEETILIGHALDNDLGVLRMIHRRVVDSGILARSAAGKGPQCGLQALCSQLPGIEIRKNKKGIHDCMEDVFATREVVLFCTRRKDEFKAWAKARRAEQLQLEKEREKLRLEKEQAKEAEKRKHEEATKDGKSKYTVLTWLQVEVEGGTGPGKEARKYTKRGYASNMESKVPTLTNYFTPDVAFAIDTEKVDLLSRELAYVFGYHPIGLSRRQIFRTSIQITIPTSTASPLTRNPRRSIAIMTIGIDDDDDDEFGFSSGDEADLVALIDATNTKRKLSDADDLLPSKRIAAQSYPSAITALKNNFGMKEFRSKQEQVISRILSGESATVVFPTGGGKSLCYQIPALAFAEEDKRTAIRGEGESGITLVVSPLIALMKDQVDALVRRGIKAASFDSSKPREEYLHTCEMLRSGELKILYCAPERLNNEGFLQQMMHVRGGVRLLAVDEAHCISEWGHAFRPEYLKVSRFATEIRAERVVCLTATATPQVASDICKAFNIDEEAGLFRTSTYRKNLQLLAESGKTKQDLYPKLFNFLKQNPGPTIIYVTIQKQTEMLALDLVRQGFNAKSFHAGMETAAKTALQNEFMRRDDLIIVATIAFGMGIDKANIRNVVHYNLPSSLESYSQEIGRSGRDGKISKCMFYVCGEDLHLREMFARGDLPSLKGVQDLLEEIFSTAHAEVGSEIKLSLYTQSREYDIRDSTLKNIYAQLELTYGLIRATTPMYTKYSYAAGPSYESTVSRDQSPAAIAVRGFAKKAVKLHHIDVDAASSRYGLERTELIRKLNDWNESRVIDLKPTGVLNVYKVMQKVPKKAEIERLAQQIHATMEKREREALQRTNDMLELITSKACFSKSLARHFGDDIGGDECGHCTWCMTHQAVVQQLPPPVDLNLAALKAVLDRVSDRDDARFLTRVAFGISSPRVTTLKLSKDPVFGSMADHDFSKLLKAFTAACAAANKKRS</sequence>
<dbReference type="InterPro" id="IPR013520">
    <property type="entry name" value="Ribonucl_H"/>
</dbReference>
<organism evidence="14 15">
    <name type="scientific">Marssonina brunnea f. sp. multigermtubi (strain MB_m1)</name>
    <name type="common">Marssonina leaf spot fungus</name>
    <dbReference type="NCBI Taxonomy" id="1072389"/>
    <lineage>
        <taxon>Eukaryota</taxon>
        <taxon>Fungi</taxon>
        <taxon>Dikarya</taxon>
        <taxon>Ascomycota</taxon>
        <taxon>Pezizomycotina</taxon>
        <taxon>Leotiomycetes</taxon>
        <taxon>Helotiales</taxon>
        <taxon>Drepanopezizaceae</taxon>
        <taxon>Drepanopeziza</taxon>
    </lineage>
</organism>
<proteinExistence type="inferred from homology"/>
<dbReference type="Pfam" id="PF00929">
    <property type="entry name" value="RNase_T"/>
    <property type="match status" value="1"/>
</dbReference>
<dbReference type="SMART" id="SM00487">
    <property type="entry name" value="DEXDc"/>
    <property type="match status" value="1"/>
</dbReference>
<dbReference type="PROSITE" id="PS51194">
    <property type="entry name" value="HELICASE_CTER"/>
    <property type="match status" value="1"/>
</dbReference>
<dbReference type="HOGENOM" id="CLU_256208_0_0_1"/>
<dbReference type="InterPro" id="IPR001650">
    <property type="entry name" value="Helicase_C-like"/>
</dbReference>
<dbReference type="PROSITE" id="PS51192">
    <property type="entry name" value="HELICASE_ATP_BIND_1"/>
    <property type="match status" value="1"/>
</dbReference>
<comment type="catalytic activity">
    <reaction evidence="6">
        <text>Couples ATP hydrolysis with the unwinding of duplex DNA by translocating in the 3'-5' direction.</text>
        <dbReference type="EC" id="5.6.2.4"/>
    </reaction>
</comment>
<keyword evidence="8" id="KW-0863">Zinc-finger</keyword>
<dbReference type="InParanoid" id="K1WSF1"/>
<dbReference type="PROSITE" id="PS50157">
    <property type="entry name" value="ZINC_FINGER_C2H2_2"/>
    <property type="match status" value="1"/>
</dbReference>
<dbReference type="KEGG" id="mbe:MBM_06538"/>
<evidence type="ECO:0000256" key="7">
    <source>
        <dbReference type="ARBA" id="ARBA00034808"/>
    </source>
</evidence>
<evidence type="ECO:0000256" key="2">
    <source>
        <dbReference type="ARBA" id="ARBA00022741"/>
    </source>
</evidence>
<dbReference type="InterPro" id="IPR036388">
    <property type="entry name" value="WH-like_DNA-bd_sf"/>
</dbReference>
<dbReference type="InterPro" id="IPR013087">
    <property type="entry name" value="Znf_C2H2_type"/>
</dbReference>
<feature type="compositionally biased region" description="Polar residues" evidence="10">
    <location>
        <begin position="114"/>
        <end position="124"/>
    </location>
</feature>
<dbReference type="InterPro" id="IPR014001">
    <property type="entry name" value="Helicase_ATP-bd"/>
</dbReference>
<feature type="coiled-coil region" evidence="9">
    <location>
        <begin position="505"/>
        <end position="543"/>
    </location>
</feature>
<dbReference type="Gene3D" id="1.10.10.10">
    <property type="entry name" value="Winged helix-like DNA-binding domain superfamily/Winged helix DNA-binding domain"/>
    <property type="match status" value="1"/>
</dbReference>
<evidence type="ECO:0000256" key="6">
    <source>
        <dbReference type="ARBA" id="ARBA00034617"/>
    </source>
</evidence>
<keyword evidence="8" id="KW-0862">Zinc</keyword>
<feature type="region of interest" description="Disordered" evidence="10">
    <location>
        <begin position="105"/>
        <end position="124"/>
    </location>
</feature>
<dbReference type="GO" id="GO:0005634">
    <property type="term" value="C:nucleus"/>
    <property type="evidence" value="ECO:0007669"/>
    <property type="project" value="TreeGrafter"/>
</dbReference>
<feature type="domain" description="C2H2-type" evidence="11">
    <location>
        <begin position="80"/>
        <end position="110"/>
    </location>
</feature>
<dbReference type="CDD" id="cd18018">
    <property type="entry name" value="DEXHc_RecQ4-like"/>
    <property type="match status" value="1"/>
</dbReference>
<dbReference type="NCBIfam" id="TIGR00614">
    <property type="entry name" value="recQ_fam"/>
    <property type="match status" value="1"/>
</dbReference>
<dbReference type="InterPro" id="IPR004589">
    <property type="entry name" value="DNA_helicase_ATP-dep_RecQ"/>
</dbReference>
<evidence type="ECO:0000259" key="12">
    <source>
        <dbReference type="PROSITE" id="PS51192"/>
    </source>
</evidence>
<keyword evidence="4 14" id="KW-0347">Helicase</keyword>
<dbReference type="GO" id="GO:0000724">
    <property type="term" value="P:double-strand break repair via homologous recombination"/>
    <property type="evidence" value="ECO:0007669"/>
    <property type="project" value="TreeGrafter"/>
</dbReference>
<dbReference type="GO" id="GO:0016787">
    <property type="term" value="F:hydrolase activity"/>
    <property type="evidence" value="ECO:0007669"/>
    <property type="project" value="UniProtKB-KW"/>
</dbReference>
<evidence type="ECO:0000256" key="10">
    <source>
        <dbReference type="SAM" id="MobiDB-lite"/>
    </source>
</evidence>
<dbReference type="eggNOG" id="KOG2248">
    <property type="taxonomic scope" value="Eukaryota"/>
</dbReference>
<dbReference type="PANTHER" id="PTHR13710:SF120">
    <property type="entry name" value="BIFUNCTIONAL 3'-5' EXONUCLEASE_ATP-DEPENDENT HELICASE WRN"/>
    <property type="match status" value="1"/>
</dbReference>
<name>K1WSF1_MARBU</name>
<feature type="compositionally biased region" description="Basic and acidic residues" evidence="10">
    <location>
        <begin position="237"/>
        <end position="267"/>
    </location>
</feature>
<dbReference type="GO" id="GO:0003676">
    <property type="term" value="F:nucleic acid binding"/>
    <property type="evidence" value="ECO:0007669"/>
    <property type="project" value="InterPro"/>
</dbReference>
<evidence type="ECO:0000256" key="1">
    <source>
        <dbReference type="ARBA" id="ARBA00005446"/>
    </source>
</evidence>
<dbReference type="InterPro" id="IPR011545">
    <property type="entry name" value="DEAD/DEAH_box_helicase_dom"/>
</dbReference>
<dbReference type="Proteomes" id="UP000006753">
    <property type="component" value="Unassembled WGS sequence"/>
</dbReference>
<dbReference type="SUPFAM" id="SSF53098">
    <property type="entry name" value="Ribonuclease H-like"/>
    <property type="match status" value="1"/>
</dbReference>
<dbReference type="GO" id="GO:0008270">
    <property type="term" value="F:zinc ion binding"/>
    <property type="evidence" value="ECO:0007669"/>
    <property type="project" value="UniProtKB-KW"/>
</dbReference>
<dbReference type="SUPFAM" id="SSF52540">
    <property type="entry name" value="P-loop containing nucleoside triphosphate hydrolases"/>
    <property type="match status" value="1"/>
</dbReference>
<feature type="domain" description="Helicase ATP-binding" evidence="12">
    <location>
        <begin position="731"/>
        <end position="915"/>
    </location>
</feature>
<dbReference type="GO" id="GO:0009378">
    <property type="term" value="F:four-way junction helicase activity"/>
    <property type="evidence" value="ECO:0007669"/>
    <property type="project" value="TreeGrafter"/>
</dbReference>
<dbReference type="EC" id="5.6.2.4" evidence="7"/>
<accession>K1WSF1</accession>
<dbReference type="PANTHER" id="PTHR13710">
    <property type="entry name" value="DNA HELICASE RECQ FAMILY MEMBER"/>
    <property type="match status" value="1"/>
</dbReference>
<dbReference type="Gene3D" id="3.30.420.10">
    <property type="entry name" value="Ribonuclease H-like superfamily/Ribonuclease H"/>
    <property type="match status" value="1"/>
</dbReference>
<dbReference type="InterPro" id="IPR027417">
    <property type="entry name" value="P-loop_NTPase"/>
</dbReference>
<feature type="region of interest" description="Disordered" evidence="10">
    <location>
        <begin position="234"/>
        <end position="268"/>
    </location>
</feature>
<dbReference type="GO" id="GO:0005524">
    <property type="term" value="F:ATP binding"/>
    <property type="evidence" value="ECO:0007669"/>
    <property type="project" value="UniProtKB-KW"/>
</dbReference>